<sequence>MSRVNDETKPLMGNDKSESGSDERSGSEYESSSSSKVRDNAEVAAAMKVGAPDGTQRTEVVLQGESHISQTTLAVPYGPDKPRNMLASKSVVDPTMLPMDGKQPMYSETARALAKRDTDHALAALREVDGISTNPAFVTSRDKVVFAIENLLLNWRMTLKRLHDTEAALLALEPKYEKMKQRLEDMTIELEAAESQVDALRRTIGKRKKVKQNDEEEEGEGREAKKMKEEDEE</sequence>
<keyword evidence="1" id="KW-0175">Coiled coil</keyword>
<dbReference type="InParanoid" id="J0WJT0"/>
<evidence type="ECO:0000256" key="1">
    <source>
        <dbReference type="SAM" id="Coils"/>
    </source>
</evidence>
<dbReference type="Proteomes" id="UP000006514">
    <property type="component" value="Unassembled WGS sequence"/>
</dbReference>
<feature type="region of interest" description="Disordered" evidence="2">
    <location>
        <begin position="1"/>
        <end position="55"/>
    </location>
</feature>
<proteinExistence type="predicted"/>
<feature type="compositionally biased region" description="Basic and acidic residues" evidence="2">
    <location>
        <begin position="1"/>
        <end position="27"/>
    </location>
</feature>
<gene>
    <name evidence="3" type="ORF">AURDEDRAFT_132102</name>
</gene>
<dbReference type="EMBL" id="JH688879">
    <property type="protein sequence ID" value="EJD32533.1"/>
    <property type="molecule type" value="Genomic_DNA"/>
</dbReference>
<organism evidence="3 4">
    <name type="scientific">Auricularia subglabra (strain TFB-10046 / SS5)</name>
    <name type="common">White-rot fungus</name>
    <name type="synonym">Auricularia delicata (strain TFB10046)</name>
    <dbReference type="NCBI Taxonomy" id="717982"/>
    <lineage>
        <taxon>Eukaryota</taxon>
        <taxon>Fungi</taxon>
        <taxon>Dikarya</taxon>
        <taxon>Basidiomycota</taxon>
        <taxon>Agaricomycotina</taxon>
        <taxon>Agaricomycetes</taxon>
        <taxon>Auriculariales</taxon>
        <taxon>Auriculariaceae</taxon>
        <taxon>Auricularia</taxon>
    </lineage>
</organism>
<keyword evidence="4" id="KW-1185">Reference proteome</keyword>
<feature type="coiled-coil region" evidence="1">
    <location>
        <begin position="176"/>
        <end position="203"/>
    </location>
</feature>
<dbReference type="KEGG" id="adl:AURDEDRAFT_132102"/>
<accession>J0WJT0</accession>
<protein>
    <submittedName>
        <fullName evidence="3">Uncharacterized protein</fullName>
    </submittedName>
</protein>
<dbReference type="AlphaFoldDB" id="J0WJT0"/>
<name>J0WJT0_AURST</name>
<evidence type="ECO:0000313" key="4">
    <source>
        <dbReference type="Proteomes" id="UP000006514"/>
    </source>
</evidence>
<reference evidence="4" key="1">
    <citation type="journal article" date="2012" name="Science">
        <title>The Paleozoic origin of enzymatic lignin decomposition reconstructed from 31 fungal genomes.</title>
        <authorList>
            <person name="Floudas D."/>
            <person name="Binder M."/>
            <person name="Riley R."/>
            <person name="Barry K."/>
            <person name="Blanchette R.A."/>
            <person name="Henrissat B."/>
            <person name="Martinez A.T."/>
            <person name="Otillar R."/>
            <person name="Spatafora J.W."/>
            <person name="Yadav J.S."/>
            <person name="Aerts A."/>
            <person name="Benoit I."/>
            <person name="Boyd A."/>
            <person name="Carlson A."/>
            <person name="Copeland A."/>
            <person name="Coutinho P.M."/>
            <person name="de Vries R.P."/>
            <person name="Ferreira P."/>
            <person name="Findley K."/>
            <person name="Foster B."/>
            <person name="Gaskell J."/>
            <person name="Glotzer D."/>
            <person name="Gorecki P."/>
            <person name="Heitman J."/>
            <person name="Hesse C."/>
            <person name="Hori C."/>
            <person name="Igarashi K."/>
            <person name="Jurgens J.A."/>
            <person name="Kallen N."/>
            <person name="Kersten P."/>
            <person name="Kohler A."/>
            <person name="Kuees U."/>
            <person name="Kumar T.K.A."/>
            <person name="Kuo A."/>
            <person name="LaButti K."/>
            <person name="Larrondo L.F."/>
            <person name="Lindquist E."/>
            <person name="Ling A."/>
            <person name="Lombard V."/>
            <person name="Lucas S."/>
            <person name="Lundell T."/>
            <person name="Martin R."/>
            <person name="McLaughlin D.J."/>
            <person name="Morgenstern I."/>
            <person name="Morin E."/>
            <person name="Murat C."/>
            <person name="Nagy L.G."/>
            <person name="Nolan M."/>
            <person name="Ohm R.A."/>
            <person name="Patyshakuliyeva A."/>
            <person name="Rokas A."/>
            <person name="Ruiz-Duenas F.J."/>
            <person name="Sabat G."/>
            <person name="Salamov A."/>
            <person name="Samejima M."/>
            <person name="Schmutz J."/>
            <person name="Slot J.C."/>
            <person name="St John F."/>
            <person name="Stenlid J."/>
            <person name="Sun H."/>
            <person name="Sun S."/>
            <person name="Syed K."/>
            <person name="Tsang A."/>
            <person name="Wiebenga A."/>
            <person name="Young D."/>
            <person name="Pisabarro A."/>
            <person name="Eastwood D.C."/>
            <person name="Martin F."/>
            <person name="Cullen D."/>
            <person name="Grigoriev I.V."/>
            <person name="Hibbett D.S."/>
        </authorList>
    </citation>
    <scope>NUCLEOTIDE SEQUENCE [LARGE SCALE GENOMIC DNA]</scope>
    <source>
        <strain evidence="4">TFB10046</strain>
    </source>
</reference>
<feature type="compositionally biased region" description="Basic and acidic residues" evidence="2">
    <location>
        <begin position="221"/>
        <end position="233"/>
    </location>
</feature>
<evidence type="ECO:0000256" key="2">
    <source>
        <dbReference type="SAM" id="MobiDB-lite"/>
    </source>
</evidence>
<feature type="region of interest" description="Disordered" evidence="2">
    <location>
        <begin position="204"/>
        <end position="233"/>
    </location>
</feature>
<evidence type="ECO:0000313" key="3">
    <source>
        <dbReference type="EMBL" id="EJD32533.1"/>
    </source>
</evidence>